<comment type="cofactor">
    <cofactor evidence="2">
        <name>Mg(2+)</name>
        <dbReference type="ChEBI" id="CHEBI:18420"/>
    </cofactor>
</comment>
<keyword evidence="13" id="KW-0460">Magnesium</keyword>
<evidence type="ECO:0000256" key="1">
    <source>
        <dbReference type="ARBA" id="ARBA00000683"/>
    </source>
</evidence>
<keyword evidence="8" id="KW-0762">Sugar transport</keyword>
<reference evidence="16 17" key="1">
    <citation type="submission" date="2018-10" db="EMBL/GenBank/DDBJ databases">
        <title>Genomic Encyclopedia of Type Strains, Phase IV (KMG-IV): sequencing the most valuable type-strain genomes for metagenomic binning, comparative biology and taxonomic classification.</title>
        <authorList>
            <person name="Goeker M."/>
        </authorList>
    </citation>
    <scope>NUCLEOTIDE SEQUENCE [LARGE SCALE GENOMIC DNA]</scope>
    <source>
        <strain evidence="16 17">DSM 25080</strain>
    </source>
</reference>
<dbReference type="InterPro" id="IPR015813">
    <property type="entry name" value="Pyrv/PenolPyrv_kinase-like_dom"/>
</dbReference>
<dbReference type="SUPFAM" id="SSF51621">
    <property type="entry name" value="Phosphoenolpyruvate/pyruvate domain"/>
    <property type="match status" value="1"/>
</dbReference>
<dbReference type="NCBIfam" id="TIGR01417">
    <property type="entry name" value="PTS_I_fam"/>
    <property type="match status" value="1"/>
</dbReference>
<dbReference type="Gene3D" id="1.10.274.10">
    <property type="entry name" value="PtsI, HPr-binding domain"/>
    <property type="match status" value="1"/>
</dbReference>
<evidence type="ECO:0000256" key="9">
    <source>
        <dbReference type="ARBA" id="ARBA00022679"/>
    </source>
</evidence>
<evidence type="ECO:0000256" key="10">
    <source>
        <dbReference type="ARBA" id="ARBA00022683"/>
    </source>
</evidence>
<evidence type="ECO:0000256" key="14">
    <source>
        <dbReference type="SAM" id="Coils"/>
    </source>
</evidence>
<dbReference type="Gene3D" id="3.30.450.40">
    <property type="match status" value="1"/>
</dbReference>
<evidence type="ECO:0000313" key="16">
    <source>
        <dbReference type="EMBL" id="RMA80213.1"/>
    </source>
</evidence>
<evidence type="ECO:0000313" key="17">
    <source>
        <dbReference type="Proteomes" id="UP000267187"/>
    </source>
</evidence>
<dbReference type="GO" id="GO:0046872">
    <property type="term" value="F:metal ion binding"/>
    <property type="evidence" value="ECO:0007669"/>
    <property type="project" value="UniProtKB-KW"/>
</dbReference>
<dbReference type="Pfam" id="PF00391">
    <property type="entry name" value="PEP-utilizers"/>
    <property type="match status" value="1"/>
</dbReference>
<comment type="subcellular location">
    <subcellularLocation>
        <location evidence="3">Cytoplasm</location>
    </subcellularLocation>
</comment>
<dbReference type="Pfam" id="PF01590">
    <property type="entry name" value="GAF"/>
    <property type="match status" value="1"/>
</dbReference>
<evidence type="ECO:0000256" key="5">
    <source>
        <dbReference type="ARBA" id="ARBA00012232"/>
    </source>
</evidence>
<organism evidence="16 17">
    <name type="scientific">Umboniibacter marinipuniceus</name>
    <dbReference type="NCBI Taxonomy" id="569599"/>
    <lineage>
        <taxon>Bacteria</taxon>
        <taxon>Pseudomonadati</taxon>
        <taxon>Pseudomonadota</taxon>
        <taxon>Gammaproteobacteria</taxon>
        <taxon>Cellvibrionales</taxon>
        <taxon>Cellvibrionaceae</taxon>
        <taxon>Umboniibacter</taxon>
    </lineage>
</organism>
<sequence length="756" mass="83464">MLQALRKLVQQVNNAETLDEALRTIVEGVRAAVETDACSIWLRDGDSHQLTLMATEGLSRELEKKLVLDADQGLVGWVAEREEPINLSGAANHPRYHFVKALGEESFDAFLGAPIMHAGKVLGVIVVQHRSRKAFDEEDESIIITASAQLAGVLAYAEVVENEDLQRLGEPSKERIYKGLASASGIGVGRAVVLSSQKDFRSVPKRKVSDPDAELAAFNGALTELRTELEQLAVSLEEELNREEVALFDVYARMLDDQAIGGEIVRRIEAGYAAEYATARVFEGHVRVFTNMDDEYLRERSADVRDLGMRLLAHLAPSVSERKDLPERCVLVARSLVATHLGQIDHKRIAALVSLKGSSNSHVAILARAMGIPTVMGCEELQLKDLDGQELIIDGYRGHVILNAKPQIREHYNEVVAQAAQLTNELRALKNLPARTPDGKRLILMANTGLATDAIQAKEVGAEGAGLYRTEIPFILKERFPSEREQSRIYRQQLIAFAPQPVTMRTLDVGGDKPLNYFPIEEDNPFLGWRGIRISLDHPEIFLGQVRAMMSASEGLDNLKIMLPMIASMQEFDRAEQLIIRAHEEMLADGYDIKLPDIGVMIEVPAAVYLADRLAKRAAFLSVGSNDLIQYLLAVDRNNERVSNVYESYHPAVLNALQHVATAAAKEGKPVSLCGELASDPGAAVLLFAMGYRYLSLNSYALPRVKAVIRQLPFADMQEILALTADFDRASELRSFVASELIKRGVDPLLLSRVTD</sequence>
<comment type="similarity">
    <text evidence="4">Belongs to the PEP-utilizing enzyme family.</text>
</comment>
<dbReference type="InterPro" id="IPR008731">
    <property type="entry name" value="PTS_EIN"/>
</dbReference>
<dbReference type="Gene3D" id="3.20.20.60">
    <property type="entry name" value="Phosphoenolpyruvate-binding domains"/>
    <property type="match status" value="1"/>
</dbReference>
<keyword evidence="14" id="KW-0175">Coiled coil</keyword>
<evidence type="ECO:0000259" key="15">
    <source>
        <dbReference type="SMART" id="SM00065"/>
    </source>
</evidence>
<keyword evidence="11" id="KW-0479">Metal-binding</keyword>
<keyword evidence="9 16" id="KW-0808">Transferase</keyword>
<evidence type="ECO:0000256" key="11">
    <source>
        <dbReference type="ARBA" id="ARBA00022723"/>
    </source>
</evidence>
<dbReference type="Gene3D" id="3.50.30.10">
    <property type="entry name" value="Phosphohistidine domain"/>
    <property type="match status" value="1"/>
</dbReference>
<dbReference type="RefSeq" id="WP_121876890.1">
    <property type="nucleotide sequence ID" value="NZ_REFJ01000003.1"/>
</dbReference>
<dbReference type="GO" id="GO:0009401">
    <property type="term" value="P:phosphoenolpyruvate-dependent sugar phosphotransferase system"/>
    <property type="evidence" value="ECO:0007669"/>
    <property type="project" value="UniProtKB-KW"/>
</dbReference>
<comment type="catalytic activity">
    <reaction evidence="1">
        <text>L-histidyl-[protein] + phosphoenolpyruvate = N(pros)-phospho-L-histidyl-[protein] + pyruvate</text>
        <dbReference type="Rhea" id="RHEA:23880"/>
        <dbReference type="Rhea" id="RHEA-COMP:9745"/>
        <dbReference type="Rhea" id="RHEA-COMP:9746"/>
        <dbReference type="ChEBI" id="CHEBI:15361"/>
        <dbReference type="ChEBI" id="CHEBI:29979"/>
        <dbReference type="ChEBI" id="CHEBI:58702"/>
        <dbReference type="ChEBI" id="CHEBI:64837"/>
        <dbReference type="EC" id="2.7.3.9"/>
    </reaction>
</comment>
<comment type="caution">
    <text evidence="16">The sequence shown here is derived from an EMBL/GenBank/DDBJ whole genome shotgun (WGS) entry which is preliminary data.</text>
</comment>
<dbReference type="InterPro" id="IPR029016">
    <property type="entry name" value="GAF-like_dom_sf"/>
</dbReference>
<dbReference type="InterPro" id="IPR036637">
    <property type="entry name" value="Phosphohistidine_dom_sf"/>
</dbReference>
<evidence type="ECO:0000256" key="8">
    <source>
        <dbReference type="ARBA" id="ARBA00022597"/>
    </source>
</evidence>
<name>A0A3M0A594_9GAMM</name>
<dbReference type="InterPro" id="IPR000121">
    <property type="entry name" value="PEP_util_C"/>
</dbReference>
<keyword evidence="17" id="KW-1185">Reference proteome</keyword>
<dbReference type="Pfam" id="PF02896">
    <property type="entry name" value="PEP-utilizers_C"/>
    <property type="match status" value="1"/>
</dbReference>
<dbReference type="SMART" id="SM00065">
    <property type="entry name" value="GAF"/>
    <property type="match status" value="1"/>
</dbReference>
<evidence type="ECO:0000256" key="3">
    <source>
        <dbReference type="ARBA" id="ARBA00004496"/>
    </source>
</evidence>
<dbReference type="PANTHER" id="PTHR46244:SF1">
    <property type="entry name" value="PHOSPHOENOLPYRUVATE-DEPENDENT PHOSPHOTRANSFERASE SYSTEM"/>
    <property type="match status" value="1"/>
</dbReference>
<dbReference type="GO" id="GO:0005737">
    <property type="term" value="C:cytoplasm"/>
    <property type="evidence" value="ECO:0007669"/>
    <property type="project" value="UniProtKB-SubCell"/>
</dbReference>
<dbReference type="GO" id="GO:0008965">
    <property type="term" value="F:phosphoenolpyruvate-protein phosphotransferase activity"/>
    <property type="evidence" value="ECO:0007669"/>
    <property type="project" value="UniProtKB-EC"/>
</dbReference>
<dbReference type="InterPro" id="IPR036618">
    <property type="entry name" value="PtsI_HPr-bd_sf"/>
</dbReference>
<evidence type="ECO:0000256" key="2">
    <source>
        <dbReference type="ARBA" id="ARBA00001946"/>
    </source>
</evidence>
<keyword evidence="12" id="KW-0418">Kinase</keyword>
<protein>
    <recommendedName>
        <fullName evidence="5">phosphoenolpyruvate--protein phosphotransferase</fullName>
        <ecNumber evidence="5">2.7.3.9</ecNumber>
    </recommendedName>
</protein>
<accession>A0A3M0A594</accession>
<evidence type="ECO:0000256" key="6">
    <source>
        <dbReference type="ARBA" id="ARBA00022448"/>
    </source>
</evidence>
<keyword evidence="10" id="KW-0598">Phosphotransferase system</keyword>
<dbReference type="EC" id="2.7.3.9" evidence="5"/>
<keyword evidence="6" id="KW-0813">Transport</keyword>
<dbReference type="OrthoDB" id="9765468at2"/>
<dbReference type="PRINTS" id="PR01736">
    <property type="entry name" value="PHPHTRNFRASE"/>
</dbReference>
<proteinExistence type="inferred from homology"/>
<dbReference type="AlphaFoldDB" id="A0A3M0A594"/>
<dbReference type="InterPro" id="IPR006318">
    <property type="entry name" value="PTS_EI-like"/>
</dbReference>
<dbReference type="SUPFAM" id="SSF55781">
    <property type="entry name" value="GAF domain-like"/>
    <property type="match status" value="1"/>
</dbReference>
<dbReference type="InterPro" id="IPR040442">
    <property type="entry name" value="Pyrv_kinase-like_dom_sf"/>
</dbReference>
<dbReference type="GO" id="GO:0016301">
    <property type="term" value="F:kinase activity"/>
    <property type="evidence" value="ECO:0007669"/>
    <property type="project" value="UniProtKB-KW"/>
</dbReference>
<keyword evidence="7" id="KW-0963">Cytoplasm</keyword>
<feature type="coiled-coil region" evidence="14">
    <location>
        <begin position="219"/>
        <end position="246"/>
    </location>
</feature>
<dbReference type="Proteomes" id="UP000267187">
    <property type="component" value="Unassembled WGS sequence"/>
</dbReference>
<dbReference type="InterPro" id="IPR050499">
    <property type="entry name" value="PEP-utilizing_PTS_enzyme"/>
</dbReference>
<evidence type="ECO:0000256" key="4">
    <source>
        <dbReference type="ARBA" id="ARBA00007837"/>
    </source>
</evidence>
<gene>
    <name evidence="16" type="ORF">DFR27_1576</name>
</gene>
<dbReference type="SUPFAM" id="SSF52009">
    <property type="entry name" value="Phosphohistidine domain"/>
    <property type="match status" value="1"/>
</dbReference>
<dbReference type="InterPro" id="IPR008279">
    <property type="entry name" value="PEP-util_enz_mobile_dom"/>
</dbReference>
<dbReference type="InterPro" id="IPR003018">
    <property type="entry name" value="GAF"/>
</dbReference>
<dbReference type="SUPFAM" id="SSF47831">
    <property type="entry name" value="Enzyme I of the PEP:sugar phosphotransferase system HPr-binding (sub)domain"/>
    <property type="match status" value="1"/>
</dbReference>
<evidence type="ECO:0000256" key="13">
    <source>
        <dbReference type="ARBA" id="ARBA00022842"/>
    </source>
</evidence>
<feature type="domain" description="GAF" evidence="15">
    <location>
        <begin position="17"/>
        <end position="164"/>
    </location>
</feature>
<dbReference type="PANTHER" id="PTHR46244">
    <property type="entry name" value="PHOSPHOENOLPYRUVATE-PROTEIN PHOSPHOTRANSFERASE"/>
    <property type="match status" value="1"/>
</dbReference>
<dbReference type="EMBL" id="REFJ01000003">
    <property type="protein sequence ID" value="RMA80213.1"/>
    <property type="molecule type" value="Genomic_DNA"/>
</dbReference>
<dbReference type="NCBIfam" id="NF008283">
    <property type="entry name" value="PRK11061.1"/>
    <property type="match status" value="1"/>
</dbReference>
<evidence type="ECO:0000256" key="12">
    <source>
        <dbReference type="ARBA" id="ARBA00022777"/>
    </source>
</evidence>
<dbReference type="Pfam" id="PF05524">
    <property type="entry name" value="PEP-utilisers_N"/>
    <property type="match status" value="1"/>
</dbReference>
<evidence type="ECO:0000256" key="7">
    <source>
        <dbReference type="ARBA" id="ARBA00022490"/>
    </source>
</evidence>